<dbReference type="Proteomes" id="UP000001646">
    <property type="component" value="Chromosome 2"/>
</dbReference>
<accession>A0A803TK85</accession>
<evidence type="ECO:0000256" key="2">
    <source>
        <dbReference type="ARBA" id="ARBA00020055"/>
    </source>
</evidence>
<dbReference type="GeneTree" id="ENSGT00960000190165"/>
<proteinExistence type="inferred from homology"/>
<evidence type="ECO:0000256" key="1">
    <source>
        <dbReference type="ARBA" id="ARBA00010963"/>
    </source>
</evidence>
<evidence type="ECO:0000256" key="5">
    <source>
        <dbReference type="ARBA" id="ARBA00023306"/>
    </source>
</evidence>
<evidence type="ECO:0000313" key="7">
    <source>
        <dbReference type="Ensembl" id="ENSACAP00000035625.1"/>
    </source>
</evidence>
<dbReference type="Ensembl" id="ENSACAT00000042995.1">
    <property type="protein sequence ID" value="ENSACAP00000035625.1"/>
    <property type="gene ID" value="ENSACAG00000036124.1"/>
</dbReference>
<reference evidence="7 8" key="1">
    <citation type="submission" date="2009-12" db="EMBL/GenBank/DDBJ databases">
        <title>The Genome Sequence of Anolis carolinensis (Green Anole Lizard).</title>
        <authorList>
            <consortium name="The Genome Sequencing Platform"/>
            <person name="Di Palma F."/>
            <person name="Alfoldi J."/>
            <person name="Heiman D."/>
            <person name="Young S."/>
            <person name="Grabherr M."/>
            <person name="Johnson J."/>
            <person name="Lander E.S."/>
            <person name="Lindblad-Toh K."/>
        </authorList>
    </citation>
    <scope>NUCLEOTIDE SEQUENCE [LARGE SCALE GENOMIC DNA]</scope>
    <source>
        <strain evidence="7 8">JBL SC #1</strain>
    </source>
</reference>
<dbReference type="PANTHER" id="PTHR14728">
    <property type="entry name" value="PROTEIN AURORA BOREALIS"/>
    <property type="match status" value="1"/>
</dbReference>
<dbReference type="PANTHER" id="PTHR14728:SF2">
    <property type="entry name" value="PROTEIN AURORA BOREALIS"/>
    <property type="match status" value="1"/>
</dbReference>
<evidence type="ECO:0000256" key="3">
    <source>
        <dbReference type="ARBA" id="ARBA00022618"/>
    </source>
</evidence>
<sequence length="62" mass="7050">MSDEKETNMEITSETPGQLKVHNPFQSPSYYSHLQEHIVSSQTVFKSTKSSPALVFNRHLSI</sequence>
<evidence type="ECO:0000313" key="8">
    <source>
        <dbReference type="Proteomes" id="UP000001646"/>
    </source>
</evidence>
<keyword evidence="8" id="KW-1185">Reference proteome</keyword>
<reference evidence="7" key="3">
    <citation type="submission" date="2025-09" db="UniProtKB">
        <authorList>
            <consortium name="Ensembl"/>
        </authorList>
    </citation>
    <scope>IDENTIFICATION</scope>
</reference>
<organism evidence="7 8">
    <name type="scientific">Anolis carolinensis</name>
    <name type="common">Green anole</name>
    <name type="synonym">American chameleon</name>
    <dbReference type="NCBI Taxonomy" id="28377"/>
    <lineage>
        <taxon>Eukaryota</taxon>
        <taxon>Metazoa</taxon>
        <taxon>Chordata</taxon>
        <taxon>Craniata</taxon>
        <taxon>Vertebrata</taxon>
        <taxon>Euteleostomi</taxon>
        <taxon>Lepidosauria</taxon>
        <taxon>Squamata</taxon>
        <taxon>Bifurcata</taxon>
        <taxon>Unidentata</taxon>
        <taxon>Episquamata</taxon>
        <taxon>Toxicofera</taxon>
        <taxon>Iguania</taxon>
        <taxon>Dactyloidae</taxon>
        <taxon>Anolis</taxon>
    </lineage>
</organism>
<dbReference type="Pfam" id="PF15280">
    <property type="entry name" value="BORA_N"/>
    <property type="match status" value="1"/>
</dbReference>
<feature type="region of interest" description="Disordered" evidence="6">
    <location>
        <begin position="1"/>
        <end position="24"/>
    </location>
</feature>
<comment type="similarity">
    <text evidence="1">Belongs to the BORA family.</text>
</comment>
<dbReference type="InterPro" id="IPR023252">
    <property type="entry name" value="Aurora_borealis_protein"/>
</dbReference>
<evidence type="ECO:0000256" key="6">
    <source>
        <dbReference type="SAM" id="MobiDB-lite"/>
    </source>
</evidence>
<evidence type="ECO:0000256" key="4">
    <source>
        <dbReference type="ARBA" id="ARBA00022776"/>
    </source>
</evidence>
<dbReference type="GO" id="GO:0051301">
    <property type="term" value="P:cell division"/>
    <property type="evidence" value="ECO:0007669"/>
    <property type="project" value="UniProtKB-KW"/>
</dbReference>
<keyword evidence="5" id="KW-0131">Cell cycle</keyword>
<reference evidence="7" key="2">
    <citation type="submission" date="2025-08" db="UniProtKB">
        <authorList>
            <consortium name="Ensembl"/>
        </authorList>
    </citation>
    <scope>IDENTIFICATION</scope>
</reference>
<keyword evidence="3" id="KW-0132">Cell division</keyword>
<name>A0A803TK85_ANOCA</name>
<dbReference type="InParanoid" id="A0A803TK85"/>
<keyword evidence="4" id="KW-0498">Mitosis</keyword>
<protein>
    <recommendedName>
        <fullName evidence="2">Protein aurora borealis</fullName>
    </recommendedName>
</protein>
<dbReference type="AlphaFoldDB" id="A0A803TK85"/>